<sequence>MHPAPIEDPFHAAFRGNFTGVLSWEDLDAFWNVVRDNAAAGWYLYAIGEPPPTAPATAEQVNIFLGEIDVLLRKEHEEDYCGIVYTDSKTEPSMIKIFDPNNLGVQCGFSDNPPLPGWVLSRLPPVTLHDHAHRPENRKRWWRKLWD</sequence>
<organism evidence="1 2">
    <name type="scientific">Sulfuricaulis limicola</name>
    <dbReference type="NCBI Taxonomy" id="1620215"/>
    <lineage>
        <taxon>Bacteria</taxon>
        <taxon>Pseudomonadati</taxon>
        <taxon>Pseudomonadota</taxon>
        <taxon>Gammaproteobacteria</taxon>
        <taxon>Acidiferrobacterales</taxon>
        <taxon>Acidiferrobacteraceae</taxon>
        <taxon>Sulfuricaulis</taxon>
    </lineage>
</organism>
<evidence type="ECO:0000313" key="1">
    <source>
        <dbReference type="EMBL" id="BAV32418.1"/>
    </source>
</evidence>
<dbReference type="AlphaFoldDB" id="A0A1B4XC66"/>
<dbReference type="InParanoid" id="A0A1B4XC66"/>
<proteinExistence type="predicted"/>
<name>A0A1B4XC66_9GAMM</name>
<dbReference type="EMBL" id="AP014879">
    <property type="protein sequence ID" value="BAV32418.1"/>
    <property type="molecule type" value="Genomic_DNA"/>
</dbReference>
<evidence type="ECO:0000313" key="2">
    <source>
        <dbReference type="Proteomes" id="UP000243180"/>
    </source>
</evidence>
<reference evidence="1 2" key="1">
    <citation type="submission" date="2015-05" db="EMBL/GenBank/DDBJ databases">
        <title>Complete genome sequence of a sulfur-oxidizing gammaproteobacterium strain HA5.</title>
        <authorList>
            <person name="Miura A."/>
            <person name="Kojima H."/>
            <person name="Fukui M."/>
        </authorList>
    </citation>
    <scope>NUCLEOTIDE SEQUENCE [LARGE SCALE GENOMIC DNA]</scope>
    <source>
        <strain evidence="1 2">HA5</strain>
    </source>
</reference>
<keyword evidence="2" id="KW-1185">Reference proteome</keyword>
<dbReference type="RefSeq" id="WP_096361775.1">
    <property type="nucleotide sequence ID" value="NZ_AP014879.1"/>
</dbReference>
<accession>A0A1B4XC66</accession>
<protein>
    <submittedName>
        <fullName evidence="1">Uncharacterized protein</fullName>
    </submittedName>
</protein>
<dbReference type="KEGG" id="slim:SCL_0094"/>
<gene>
    <name evidence="1" type="ORF">SCL_0094</name>
</gene>
<dbReference type="OrthoDB" id="9786540at2"/>
<dbReference type="Proteomes" id="UP000243180">
    <property type="component" value="Chromosome"/>
</dbReference>